<gene>
    <name evidence="3" type="ORF">D9613_012701</name>
</gene>
<dbReference type="InterPro" id="IPR019510">
    <property type="entry name" value="AKAP7-like_phosphoesterase"/>
</dbReference>
<dbReference type="GO" id="GO:0006307">
    <property type="term" value="P:DNA alkylation repair"/>
    <property type="evidence" value="ECO:0007669"/>
    <property type="project" value="InterPro"/>
</dbReference>
<dbReference type="InterPro" id="IPR009210">
    <property type="entry name" value="ASCC1"/>
</dbReference>
<evidence type="ECO:0000259" key="2">
    <source>
        <dbReference type="Pfam" id="PF10469"/>
    </source>
</evidence>
<comment type="caution">
    <text evidence="3">The sequence shown here is derived from an EMBL/GenBank/DDBJ whole genome shotgun (WGS) entry which is preliminary data.</text>
</comment>
<evidence type="ECO:0000256" key="1">
    <source>
        <dbReference type="SAM" id="MobiDB-lite"/>
    </source>
</evidence>
<dbReference type="PANTHER" id="PTHR13360">
    <property type="entry name" value="ACTIVATING SIGNAL COINTEGRATOR 1 COMPLEX SUBUNIT 1"/>
    <property type="match status" value="1"/>
</dbReference>
<dbReference type="Gene3D" id="3.90.1140.10">
    <property type="entry name" value="Cyclic phosphodiesterase"/>
    <property type="match status" value="1"/>
</dbReference>
<feature type="region of interest" description="Disordered" evidence="1">
    <location>
        <begin position="41"/>
        <end position="160"/>
    </location>
</feature>
<keyword evidence="4" id="KW-1185">Reference proteome</keyword>
<reference evidence="3 4" key="1">
    <citation type="submission" date="2019-12" db="EMBL/GenBank/DDBJ databases">
        <authorList>
            <person name="Floudas D."/>
            <person name="Bentzer J."/>
            <person name="Ahren D."/>
            <person name="Johansson T."/>
            <person name="Persson P."/>
            <person name="Tunlid A."/>
        </authorList>
    </citation>
    <scope>NUCLEOTIDE SEQUENCE [LARGE SCALE GENOMIC DNA]</scope>
    <source>
        <strain evidence="3 4">CBS 102.39</strain>
    </source>
</reference>
<feature type="region of interest" description="Disordered" evidence="1">
    <location>
        <begin position="185"/>
        <end position="230"/>
    </location>
</feature>
<dbReference type="GO" id="GO:0006355">
    <property type="term" value="P:regulation of DNA-templated transcription"/>
    <property type="evidence" value="ECO:0007669"/>
    <property type="project" value="TreeGrafter"/>
</dbReference>
<feature type="region of interest" description="Disordered" evidence="1">
    <location>
        <begin position="364"/>
        <end position="439"/>
    </location>
</feature>
<feature type="domain" description="A-kinase anchor protein 7-like phosphoesterase" evidence="2">
    <location>
        <begin position="156"/>
        <end position="271"/>
    </location>
</feature>
<protein>
    <recommendedName>
        <fullName evidence="2">A-kinase anchor protein 7-like phosphoesterase domain-containing protein</fullName>
    </recommendedName>
</protein>
<dbReference type="EMBL" id="JAACJL010000048">
    <property type="protein sequence ID" value="KAF4612572.1"/>
    <property type="molecule type" value="Genomic_DNA"/>
</dbReference>
<feature type="compositionally biased region" description="Polar residues" evidence="1">
    <location>
        <begin position="118"/>
        <end position="143"/>
    </location>
</feature>
<dbReference type="Pfam" id="PF10469">
    <property type="entry name" value="AKAP7_NLS"/>
    <property type="match status" value="1"/>
</dbReference>
<feature type="region of interest" description="Disordered" evidence="1">
    <location>
        <begin position="536"/>
        <end position="582"/>
    </location>
</feature>
<proteinExistence type="predicted"/>
<feature type="compositionally biased region" description="Polar residues" evidence="1">
    <location>
        <begin position="190"/>
        <end position="200"/>
    </location>
</feature>
<evidence type="ECO:0000313" key="3">
    <source>
        <dbReference type="EMBL" id="KAF4612572.1"/>
    </source>
</evidence>
<dbReference type="GO" id="GO:0005634">
    <property type="term" value="C:nucleus"/>
    <property type="evidence" value="ECO:0007669"/>
    <property type="project" value="TreeGrafter"/>
</dbReference>
<dbReference type="Proteomes" id="UP000521872">
    <property type="component" value="Unassembled WGS sequence"/>
</dbReference>
<dbReference type="PANTHER" id="PTHR13360:SF1">
    <property type="entry name" value="ACTIVATING SIGNAL COINTEGRATOR 1 COMPLEX SUBUNIT 1"/>
    <property type="match status" value="1"/>
</dbReference>
<sequence length="624" mass="67401">MKTSIFWKQLIRPNNDLYLRACERIPQQTTRFISIHLMSSQPAGSLSTRVERRDSPSDKAEQKGNDVGITQANEQTGASASVTTQRTLGKEKRGNWKNSRWRGRRETKGGLTAELSLNEGTTSASNTEGQEPNLKTTSNNMSKNTDKPKQPPRPRPTHFLALPLHNHPALRAAVANFQAALFESNEENVKSPTTPTTEAPSGSKGVAETQQEPNEQNKIQSKTAKGKAKARAKVRLSPVVQGLDTSILIDPRRLHMTLGVMTLEKEEDGKEVVGEGKGEDKATLEIHESRVEGQTTSVSISQHDQLELEATLETSVTITAPLSRPRKTISTALALLQSLKPQISAILDGSTGVDVPLEVLDTLKTEKLRPPRGEATNPNPNSKRAAAADEDVTEGLSTAIRDASKSTGAVKSTERNAPPLDSPTGEASKESGREQATGLEVQPARVGAGVLFLGPSHIDKGQLDVGRQKLMQICYLVEGAFKDAGYITDTRPLKLHCTIVNASHRKPMRRMPFSYSDILDSSRALASLGAAPLSISEHPSGLASTSRTSSDAASGSHPDTNVPQPGPPLESEQPVVKQASRKLQVPPPVPVNLGLFHVDEIQLWEMGSHTENNEYRNCGGVVLA</sequence>
<evidence type="ECO:0000313" key="4">
    <source>
        <dbReference type="Proteomes" id="UP000521872"/>
    </source>
</evidence>
<feature type="compositionally biased region" description="Basic and acidic residues" evidence="1">
    <location>
        <begin position="49"/>
        <end position="64"/>
    </location>
</feature>
<feature type="compositionally biased region" description="Polar residues" evidence="1">
    <location>
        <begin position="68"/>
        <end position="87"/>
    </location>
</feature>
<feature type="compositionally biased region" description="Polar residues" evidence="1">
    <location>
        <begin position="208"/>
        <end position="221"/>
    </location>
</feature>
<dbReference type="AlphaFoldDB" id="A0A8H4QK18"/>
<accession>A0A8H4QK18</accession>
<name>A0A8H4QK18_9AGAR</name>
<organism evidence="3 4">
    <name type="scientific">Agrocybe pediades</name>
    <dbReference type="NCBI Taxonomy" id="84607"/>
    <lineage>
        <taxon>Eukaryota</taxon>
        <taxon>Fungi</taxon>
        <taxon>Dikarya</taxon>
        <taxon>Basidiomycota</taxon>
        <taxon>Agaricomycotina</taxon>
        <taxon>Agaricomycetes</taxon>
        <taxon>Agaricomycetidae</taxon>
        <taxon>Agaricales</taxon>
        <taxon>Agaricineae</taxon>
        <taxon>Strophariaceae</taxon>
        <taxon>Agrocybe</taxon>
    </lineage>
</organism>
<feature type="compositionally biased region" description="Low complexity" evidence="1">
    <location>
        <begin position="543"/>
        <end position="556"/>
    </location>
</feature>